<dbReference type="SUPFAM" id="SSF47413">
    <property type="entry name" value="lambda repressor-like DNA-binding domains"/>
    <property type="match status" value="1"/>
</dbReference>
<name>A0ABV2BRR8_9GAMM</name>
<evidence type="ECO:0000313" key="1">
    <source>
        <dbReference type="EMBL" id="MET1254612.1"/>
    </source>
</evidence>
<protein>
    <submittedName>
        <fullName evidence="1">Helix-turn-helix transcriptional regulator</fullName>
    </submittedName>
</protein>
<reference evidence="1 2" key="1">
    <citation type="submission" date="2024-06" db="EMBL/GenBank/DDBJ databases">
        <authorList>
            <person name="Li F."/>
        </authorList>
    </citation>
    <scope>NUCLEOTIDE SEQUENCE [LARGE SCALE GENOMIC DNA]</scope>
    <source>
        <strain evidence="1 2">GXAS 311</strain>
    </source>
</reference>
<dbReference type="Gene3D" id="1.10.260.40">
    <property type="entry name" value="lambda repressor-like DNA-binding domains"/>
    <property type="match status" value="1"/>
</dbReference>
<dbReference type="Proteomes" id="UP001548189">
    <property type="component" value="Unassembled WGS sequence"/>
</dbReference>
<organism evidence="1 2">
    <name type="scientific">Aliikangiella maris</name>
    <dbReference type="NCBI Taxonomy" id="3162458"/>
    <lineage>
        <taxon>Bacteria</taxon>
        <taxon>Pseudomonadati</taxon>
        <taxon>Pseudomonadota</taxon>
        <taxon>Gammaproteobacteria</taxon>
        <taxon>Oceanospirillales</taxon>
        <taxon>Pleioneaceae</taxon>
        <taxon>Aliikangiella</taxon>
    </lineage>
</organism>
<dbReference type="SMART" id="SM00530">
    <property type="entry name" value="HTH_XRE"/>
    <property type="match status" value="1"/>
</dbReference>
<dbReference type="InterPro" id="IPR001387">
    <property type="entry name" value="Cro/C1-type_HTH"/>
</dbReference>
<comment type="caution">
    <text evidence="1">The sequence shown here is derived from an EMBL/GenBank/DDBJ whole genome shotgun (WGS) entry which is preliminary data.</text>
</comment>
<gene>
    <name evidence="1" type="ORF">ABVT43_05690</name>
</gene>
<dbReference type="EMBL" id="JBEVCJ010000004">
    <property type="protein sequence ID" value="MET1254612.1"/>
    <property type="molecule type" value="Genomic_DNA"/>
</dbReference>
<dbReference type="InterPro" id="IPR010982">
    <property type="entry name" value="Lambda_DNA-bd_dom_sf"/>
</dbReference>
<keyword evidence="2" id="KW-1185">Reference proteome</keyword>
<dbReference type="PROSITE" id="PS50943">
    <property type="entry name" value="HTH_CROC1"/>
    <property type="match status" value="1"/>
</dbReference>
<accession>A0ABV2BRR8</accession>
<dbReference type="CDD" id="cd00093">
    <property type="entry name" value="HTH_XRE"/>
    <property type="match status" value="1"/>
</dbReference>
<evidence type="ECO:0000313" key="2">
    <source>
        <dbReference type="Proteomes" id="UP001548189"/>
    </source>
</evidence>
<sequence length="125" mass="14537">MWVKKLRLQKCWSQEQLAEFSGLSVRTIQRLEKGQPASMESLKALASVFELNLSDLQEDLAMINETADINIETNFKQKESPKSALWISREEKQAIQYMEILRCFYIHLIIFIAIMPSIKLNKDSD</sequence>
<proteinExistence type="predicted"/>
<dbReference type="Pfam" id="PF01381">
    <property type="entry name" value="HTH_3"/>
    <property type="match status" value="1"/>
</dbReference>